<comment type="similarity">
    <text evidence="2 6">Belongs to the NDK family.</text>
</comment>
<sequence>MDKKKSVNYERTLVLVKPDGVQRGLTGEILSRFERKGLKIVAMKMVWPTAKQAKEHYFWSDEEKRGNGERTIAAYAERGIEIKEDPIKLAEKTQAKLFQYLEAGPIVAFVIEGAHAIAHVRKLVGSGNPLQADVGTIRADFTIDSYILADEDERITRNLIHASGNVSEAEREMKVWFTEKEMVDYDLAIEKILYDTEWEKVRGDLTKKD</sequence>
<evidence type="ECO:0000256" key="6">
    <source>
        <dbReference type="PROSITE-ProRule" id="PRU00706"/>
    </source>
</evidence>
<dbReference type="InterPro" id="IPR036850">
    <property type="entry name" value="NDK-like_dom_sf"/>
</dbReference>
<comment type="caution">
    <text evidence="6">Lacks conserved residue(s) required for the propagation of feature annotation.</text>
</comment>
<dbReference type="PANTHER" id="PTHR11349">
    <property type="entry name" value="NUCLEOSIDE DIPHOSPHATE KINASE"/>
    <property type="match status" value="1"/>
</dbReference>
<evidence type="ECO:0000313" key="9">
    <source>
        <dbReference type="Proteomes" id="UP000714915"/>
    </source>
</evidence>
<reference evidence="8" key="1">
    <citation type="submission" date="2020-04" db="EMBL/GenBank/DDBJ databases">
        <authorList>
            <person name="Zhang T."/>
        </authorList>
    </citation>
    <scope>NUCLEOTIDE SEQUENCE</scope>
    <source>
        <strain evidence="8">HKST-UBA09</strain>
    </source>
</reference>
<dbReference type="CDD" id="cd04413">
    <property type="entry name" value="NDPk_I"/>
    <property type="match status" value="1"/>
</dbReference>
<dbReference type="GO" id="GO:0004550">
    <property type="term" value="F:nucleoside diphosphate kinase activity"/>
    <property type="evidence" value="ECO:0007669"/>
    <property type="project" value="UniProtKB-EC"/>
</dbReference>
<evidence type="ECO:0000259" key="7">
    <source>
        <dbReference type="SMART" id="SM00562"/>
    </source>
</evidence>
<reference evidence="8" key="2">
    <citation type="journal article" date="2021" name="Microbiome">
        <title>Successional dynamics and alternative stable states in a saline activated sludge microbial community over 9 years.</title>
        <authorList>
            <person name="Wang Y."/>
            <person name="Ye J."/>
            <person name="Ju F."/>
            <person name="Liu L."/>
            <person name="Boyd J.A."/>
            <person name="Deng Y."/>
            <person name="Parks D.H."/>
            <person name="Jiang X."/>
            <person name="Yin X."/>
            <person name="Woodcroft B.J."/>
            <person name="Tyson G.W."/>
            <person name="Hugenholtz P."/>
            <person name="Polz M.F."/>
            <person name="Zhang T."/>
        </authorList>
    </citation>
    <scope>NUCLEOTIDE SEQUENCE</scope>
    <source>
        <strain evidence="8">HKST-UBA09</strain>
    </source>
</reference>
<proteinExistence type="inferred from homology"/>
<dbReference type="InterPro" id="IPR034907">
    <property type="entry name" value="NDK-like_dom"/>
</dbReference>
<keyword evidence="4 8" id="KW-0808">Transferase</keyword>
<evidence type="ECO:0000256" key="4">
    <source>
        <dbReference type="ARBA" id="ARBA00022679"/>
    </source>
</evidence>
<evidence type="ECO:0000313" key="8">
    <source>
        <dbReference type="EMBL" id="MCA9386704.1"/>
    </source>
</evidence>
<dbReference type="Pfam" id="PF00334">
    <property type="entry name" value="NDK"/>
    <property type="match status" value="2"/>
</dbReference>
<gene>
    <name evidence="8" type="ORF">KC669_01575</name>
</gene>
<dbReference type="EC" id="2.7.4.6" evidence="3"/>
<dbReference type="SMART" id="SM00562">
    <property type="entry name" value="NDK"/>
    <property type="match status" value="1"/>
</dbReference>
<dbReference type="Gene3D" id="3.30.70.141">
    <property type="entry name" value="Nucleoside diphosphate kinase-like domain"/>
    <property type="match status" value="1"/>
</dbReference>
<evidence type="ECO:0000256" key="2">
    <source>
        <dbReference type="ARBA" id="ARBA00008142"/>
    </source>
</evidence>
<comment type="cofactor">
    <cofactor evidence="1">
        <name>Mg(2+)</name>
        <dbReference type="ChEBI" id="CHEBI:18420"/>
    </cofactor>
</comment>
<dbReference type="EMBL" id="JAGQLF010000012">
    <property type="protein sequence ID" value="MCA9386704.1"/>
    <property type="molecule type" value="Genomic_DNA"/>
</dbReference>
<evidence type="ECO:0000256" key="5">
    <source>
        <dbReference type="ARBA" id="ARBA00022777"/>
    </source>
</evidence>
<name>A0A955L9S2_9BACT</name>
<accession>A0A955L9S2</accession>
<dbReference type="AlphaFoldDB" id="A0A955L9S2"/>
<feature type="domain" description="Nucleoside diphosphate kinase-like" evidence="7">
    <location>
        <begin position="9"/>
        <end position="184"/>
    </location>
</feature>
<comment type="caution">
    <text evidence="8">The sequence shown here is derived from an EMBL/GenBank/DDBJ whole genome shotgun (WGS) entry which is preliminary data.</text>
</comment>
<evidence type="ECO:0000256" key="3">
    <source>
        <dbReference type="ARBA" id="ARBA00012966"/>
    </source>
</evidence>
<organism evidence="8 9">
    <name type="scientific">Candidatus Dojkabacteria bacterium</name>
    <dbReference type="NCBI Taxonomy" id="2099670"/>
    <lineage>
        <taxon>Bacteria</taxon>
        <taxon>Candidatus Dojkabacteria</taxon>
    </lineage>
</organism>
<dbReference type="Proteomes" id="UP000714915">
    <property type="component" value="Unassembled WGS sequence"/>
</dbReference>
<evidence type="ECO:0000256" key="1">
    <source>
        <dbReference type="ARBA" id="ARBA00001946"/>
    </source>
</evidence>
<dbReference type="SUPFAM" id="SSF54919">
    <property type="entry name" value="Nucleoside diphosphate kinase, NDK"/>
    <property type="match status" value="1"/>
</dbReference>
<dbReference type="PROSITE" id="PS51374">
    <property type="entry name" value="NDPK_LIKE"/>
    <property type="match status" value="1"/>
</dbReference>
<keyword evidence="5 8" id="KW-0418">Kinase</keyword>
<protein>
    <recommendedName>
        <fullName evidence="3">nucleoside-diphosphate kinase</fullName>
        <ecNumber evidence="3">2.7.4.6</ecNumber>
    </recommendedName>
</protein>